<evidence type="ECO:0000256" key="1">
    <source>
        <dbReference type="SAM" id="MobiDB-lite"/>
    </source>
</evidence>
<sequence>MPSDNERRVEQRETADARKQERSAQISGTNRRSAATTKGESRVKQSRTRGWFTSKSDWQLGTSRGEFGTGTPKKLGCLRRYRWQGHGPEMTDRICSQLCHFL</sequence>
<proteinExistence type="predicted"/>
<feature type="compositionally biased region" description="Polar residues" evidence="1">
    <location>
        <begin position="23"/>
        <end position="38"/>
    </location>
</feature>
<feature type="region of interest" description="Disordered" evidence="1">
    <location>
        <begin position="1"/>
        <end position="73"/>
    </location>
</feature>
<feature type="compositionally biased region" description="Basic and acidic residues" evidence="1">
    <location>
        <begin position="1"/>
        <end position="22"/>
    </location>
</feature>
<dbReference type="Proteomes" id="UP000192578">
    <property type="component" value="Unassembled WGS sequence"/>
</dbReference>
<organism evidence="2 3">
    <name type="scientific">Hypsibius exemplaris</name>
    <name type="common">Freshwater tardigrade</name>
    <dbReference type="NCBI Taxonomy" id="2072580"/>
    <lineage>
        <taxon>Eukaryota</taxon>
        <taxon>Metazoa</taxon>
        <taxon>Ecdysozoa</taxon>
        <taxon>Tardigrada</taxon>
        <taxon>Eutardigrada</taxon>
        <taxon>Parachela</taxon>
        <taxon>Hypsibioidea</taxon>
        <taxon>Hypsibiidae</taxon>
        <taxon>Hypsibius</taxon>
    </lineage>
</organism>
<dbReference type="EMBL" id="MTYJ01000049">
    <property type="protein sequence ID" value="OQV18421.1"/>
    <property type="molecule type" value="Genomic_DNA"/>
</dbReference>
<reference evidence="3" key="1">
    <citation type="submission" date="2017-01" db="EMBL/GenBank/DDBJ databases">
        <title>Comparative genomics of anhydrobiosis in the tardigrade Hypsibius dujardini.</title>
        <authorList>
            <person name="Yoshida Y."/>
            <person name="Koutsovoulos G."/>
            <person name="Laetsch D."/>
            <person name="Stevens L."/>
            <person name="Kumar S."/>
            <person name="Horikawa D."/>
            <person name="Ishino K."/>
            <person name="Komine S."/>
            <person name="Tomita M."/>
            <person name="Blaxter M."/>
            <person name="Arakawa K."/>
        </authorList>
    </citation>
    <scope>NUCLEOTIDE SEQUENCE [LARGE SCALE GENOMIC DNA]</scope>
    <source>
        <strain evidence="3">Z151</strain>
    </source>
</reference>
<name>A0A1W0WT96_HYPEX</name>
<accession>A0A1W0WT96</accession>
<evidence type="ECO:0000313" key="3">
    <source>
        <dbReference type="Proteomes" id="UP000192578"/>
    </source>
</evidence>
<gene>
    <name evidence="2" type="ORF">BV898_07432</name>
</gene>
<protein>
    <submittedName>
        <fullName evidence="2">Uncharacterized protein</fullName>
    </submittedName>
</protein>
<evidence type="ECO:0000313" key="2">
    <source>
        <dbReference type="EMBL" id="OQV18421.1"/>
    </source>
</evidence>
<comment type="caution">
    <text evidence="2">The sequence shown here is derived from an EMBL/GenBank/DDBJ whole genome shotgun (WGS) entry which is preliminary data.</text>
</comment>
<dbReference type="AlphaFoldDB" id="A0A1W0WT96"/>
<keyword evidence="3" id="KW-1185">Reference proteome</keyword>
<feature type="compositionally biased region" description="Polar residues" evidence="1">
    <location>
        <begin position="51"/>
        <end position="62"/>
    </location>
</feature>